<organism evidence="2 3">
    <name type="scientific">Segniliparus rugosus (strain ATCC BAA-974 / DSM 45345 / CCUG 50838 / CIP 108380 / JCM 13579 / CDC 945)</name>
    <dbReference type="NCBI Taxonomy" id="679197"/>
    <lineage>
        <taxon>Bacteria</taxon>
        <taxon>Bacillati</taxon>
        <taxon>Actinomycetota</taxon>
        <taxon>Actinomycetes</taxon>
        <taxon>Mycobacteriales</taxon>
        <taxon>Segniliparaceae</taxon>
        <taxon>Segniliparus</taxon>
    </lineage>
</organism>
<name>E5XUM0_SEGRC</name>
<accession>E5XUM0</accession>
<protein>
    <submittedName>
        <fullName evidence="2">Uncharacterized protein</fullName>
    </submittedName>
</protein>
<evidence type="ECO:0000256" key="1">
    <source>
        <dbReference type="SAM" id="MobiDB-lite"/>
    </source>
</evidence>
<comment type="caution">
    <text evidence="2">The sequence shown here is derived from an EMBL/GenBank/DDBJ whole genome shotgun (WGS) entry which is preliminary data.</text>
</comment>
<dbReference type="EMBL" id="ACZI02000001">
    <property type="protein sequence ID" value="EFV11944.2"/>
    <property type="molecule type" value="Genomic_DNA"/>
</dbReference>
<sequence>MSGCEAESSPGGPLRATANAGEGGPARELDTLPEPSELSEVFEAEIVEAGTAGPEPDPTANPHVADGYTPDGFPTLDYVRQRIAASLGAEEAFARPDPAADEAAQQEALRQAAAARLAGLRDDLARDEQAP</sequence>
<dbReference type="AlphaFoldDB" id="E5XUM0"/>
<keyword evidence="3" id="KW-1185">Reference proteome</keyword>
<feature type="region of interest" description="Disordered" evidence="1">
    <location>
        <begin position="48"/>
        <end position="69"/>
    </location>
</feature>
<dbReference type="Proteomes" id="UP000004816">
    <property type="component" value="Unassembled WGS sequence"/>
</dbReference>
<proteinExistence type="predicted"/>
<reference evidence="2 3" key="1">
    <citation type="journal article" date="2011" name="Stand. Genomic Sci.">
        <title>High quality draft genome sequence of Segniliparus rugosus CDC 945(T)= (ATCC BAA-974(T)).</title>
        <authorList>
            <person name="Earl A.M."/>
            <person name="Desjardins C.A."/>
            <person name="Fitzgerald M.G."/>
            <person name="Arachchi H.M."/>
            <person name="Zeng Q."/>
            <person name="Mehta T."/>
            <person name="Griggs A."/>
            <person name="Birren B.W."/>
            <person name="Toney N.C."/>
            <person name="Carr J."/>
            <person name="Posey J."/>
            <person name="Butler W.R."/>
        </authorList>
    </citation>
    <scope>NUCLEOTIDE SEQUENCE [LARGE SCALE GENOMIC DNA]</scope>
    <source>
        <strain evidence="3">ATCC BAA-974 / DSM 45345 / CCUG 50838 / CIP 108380 / JCM 13579 / CDC 945</strain>
    </source>
</reference>
<dbReference type="RefSeq" id="WP_021029914.1">
    <property type="nucleotide sequence ID" value="NZ_KI391953.1"/>
</dbReference>
<feature type="region of interest" description="Disordered" evidence="1">
    <location>
        <begin position="1"/>
        <end position="36"/>
    </location>
</feature>
<evidence type="ECO:0000313" key="2">
    <source>
        <dbReference type="EMBL" id="EFV11944.2"/>
    </source>
</evidence>
<evidence type="ECO:0000313" key="3">
    <source>
        <dbReference type="Proteomes" id="UP000004816"/>
    </source>
</evidence>
<gene>
    <name evidence="2" type="ORF">HMPREF9336_03192</name>
</gene>
<dbReference type="HOGENOM" id="CLU_1926118_0_0_11"/>
<dbReference type="STRING" id="679197.HMPREF9336_03192"/>